<evidence type="ECO:0000256" key="2">
    <source>
        <dbReference type="ARBA" id="ARBA00023033"/>
    </source>
</evidence>
<dbReference type="InterPro" id="IPR036188">
    <property type="entry name" value="FAD/NAD-bd_sf"/>
</dbReference>
<dbReference type="Pfam" id="PF01494">
    <property type="entry name" value="FAD_binding_3"/>
    <property type="match status" value="1"/>
</dbReference>
<evidence type="ECO:0000313" key="4">
    <source>
        <dbReference type="EMBL" id="MFC2948119.1"/>
    </source>
</evidence>
<comment type="caution">
    <text evidence="4">The sequence shown here is derived from an EMBL/GenBank/DDBJ whole genome shotgun (WGS) entry which is preliminary data.</text>
</comment>
<proteinExistence type="predicted"/>
<dbReference type="Proteomes" id="UP001595387">
    <property type="component" value="Unassembled WGS sequence"/>
</dbReference>
<dbReference type="Gene3D" id="3.50.50.60">
    <property type="entry name" value="FAD/NAD(P)-binding domain"/>
    <property type="match status" value="1"/>
</dbReference>
<evidence type="ECO:0000259" key="3">
    <source>
        <dbReference type="Pfam" id="PF01494"/>
    </source>
</evidence>
<dbReference type="InterPro" id="IPR050493">
    <property type="entry name" value="FAD-dep_Monooxygenase_BioMet"/>
</dbReference>
<dbReference type="RefSeq" id="WP_390304735.1">
    <property type="nucleotide sequence ID" value="NZ_JBHRRZ010000013.1"/>
</dbReference>
<dbReference type="PRINTS" id="PR00420">
    <property type="entry name" value="RNGMNOXGNASE"/>
</dbReference>
<protein>
    <submittedName>
        <fullName evidence="4">FAD-dependent monooxygenase</fullName>
    </submittedName>
</protein>
<sequence>MRIVDKKISELKVAIIGGGIGGAAAAVALRNEGIHAEVYEQAPVLAEVGAGIGLRSPTVQYFKDWGIYEQVAKKSCQSDYMEILAGNGEVKIKENWPALTDNPKERWARLIHRADLLDTFLSQIPSDSIHLNHRCKSISHHENYVEVHFENGHSIEADLVIGADGIRSLIRSKLISEDKPVYSGFHAYRTIVNKENAFNMASDANILQIYVDGQVQVYLMPLQDRKQVSVDVTAPSSDESWRPKVAKEEILNHLKCFDPKIQRIVENLNIEDFTCRPLYDIKPLERWSFGCVTLLGDAAHAMLHNVGQGANQAIQDGGALAVALRESNTVTEALQKYETRRKPITTKYQQLSRIFPSEEAETAFPEKEHFEKILN</sequence>
<gene>
    <name evidence="4" type="ORF">ACFODW_07165</name>
</gene>
<feature type="domain" description="FAD-binding" evidence="3">
    <location>
        <begin position="11"/>
        <end position="349"/>
    </location>
</feature>
<keyword evidence="1" id="KW-0560">Oxidoreductase</keyword>
<keyword evidence="5" id="KW-1185">Reference proteome</keyword>
<dbReference type="GO" id="GO:0004497">
    <property type="term" value="F:monooxygenase activity"/>
    <property type="evidence" value="ECO:0007669"/>
    <property type="project" value="UniProtKB-KW"/>
</dbReference>
<dbReference type="PANTHER" id="PTHR13789">
    <property type="entry name" value="MONOOXYGENASE"/>
    <property type="match status" value="1"/>
</dbReference>
<dbReference type="SUPFAM" id="SSF51905">
    <property type="entry name" value="FAD/NAD(P)-binding domain"/>
    <property type="match status" value="1"/>
</dbReference>
<evidence type="ECO:0000256" key="1">
    <source>
        <dbReference type="ARBA" id="ARBA00023002"/>
    </source>
</evidence>
<name>A0ABV7A5G8_9BACI</name>
<dbReference type="PANTHER" id="PTHR13789:SF309">
    <property type="entry name" value="PUTATIVE (AFU_ORTHOLOGUE AFUA_6G14510)-RELATED"/>
    <property type="match status" value="1"/>
</dbReference>
<evidence type="ECO:0000313" key="5">
    <source>
        <dbReference type="Proteomes" id="UP001595387"/>
    </source>
</evidence>
<reference evidence="5" key="1">
    <citation type="journal article" date="2019" name="Int. J. Syst. Evol. Microbiol.">
        <title>The Global Catalogue of Microorganisms (GCM) 10K type strain sequencing project: providing services to taxonomists for standard genome sequencing and annotation.</title>
        <authorList>
            <consortium name="The Broad Institute Genomics Platform"/>
            <consortium name="The Broad Institute Genome Sequencing Center for Infectious Disease"/>
            <person name="Wu L."/>
            <person name="Ma J."/>
        </authorList>
    </citation>
    <scope>NUCLEOTIDE SEQUENCE [LARGE SCALE GENOMIC DNA]</scope>
    <source>
        <strain evidence="5">KCTC 13193</strain>
    </source>
</reference>
<dbReference type="InterPro" id="IPR002938">
    <property type="entry name" value="FAD-bd"/>
</dbReference>
<organism evidence="4 5">
    <name type="scientific">Virgibacillus sediminis</name>
    <dbReference type="NCBI Taxonomy" id="202260"/>
    <lineage>
        <taxon>Bacteria</taxon>
        <taxon>Bacillati</taxon>
        <taxon>Bacillota</taxon>
        <taxon>Bacilli</taxon>
        <taxon>Bacillales</taxon>
        <taxon>Bacillaceae</taxon>
        <taxon>Virgibacillus</taxon>
    </lineage>
</organism>
<dbReference type="EMBL" id="JBHRRZ010000013">
    <property type="protein sequence ID" value="MFC2948119.1"/>
    <property type="molecule type" value="Genomic_DNA"/>
</dbReference>
<accession>A0ABV7A5G8</accession>
<keyword evidence="2 4" id="KW-0503">Monooxygenase</keyword>